<dbReference type="InterPro" id="IPR052919">
    <property type="entry name" value="TA_system_RNase"/>
</dbReference>
<comment type="caution">
    <text evidence="6">The sequence shown here is derived from an EMBL/GenBank/DDBJ whole genome shotgun (WGS) entry which is preliminary data.</text>
</comment>
<dbReference type="InterPro" id="IPR041705">
    <property type="entry name" value="PIN_Sll0205"/>
</dbReference>
<dbReference type="Proteomes" id="UP001500842">
    <property type="component" value="Unassembled WGS sequence"/>
</dbReference>
<keyword evidence="4" id="KW-0460">Magnesium</keyword>
<name>A0ABN2AAD5_9ACTN</name>
<keyword evidence="7" id="KW-1185">Reference proteome</keyword>
<evidence type="ECO:0000256" key="1">
    <source>
        <dbReference type="ARBA" id="ARBA00022722"/>
    </source>
</evidence>
<dbReference type="SUPFAM" id="SSF88723">
    <property type="entry name" value="PIN domain-like"/>
    <property type="match status" value="1"/>
</dbReference>
<keyword evidence="1" id="KW-0540">Nuclease</keyword>
<evidence type="ECO:0000313" key="6">
    <source>
        <dbReference type="EMBL" id="GAA1514078.1"/>
    </source>
</evidence>
<dbReference type="PANTHER" id="PTHR36173:SF2">
    <property type="entry name" value="RIBONUCLEASE VAPC16"/>
    <property type="match status" value="1"/>
</dbReference>
<keyword evidence="2" id="KW-0479">Metal-binding</keyword>
<dbReference type="EMBL" id="BAAAOR010000014">
    <property type="protein sequence ID" value="GAA1514078.1"/>
    <property type="molecule type" value="Genomic_DNA"/>
</dbReference>
<evidence type="ECO:0000256" key="4">
    <source>
        <dbReference type="ARBA" id="ARBA00022842"/>
    </source>
</evidence>
<keyword evidence="3" id="KW-0378">Hydrolase</keyword>
<dbReference type="Pfam" id="PF01850">
    <property type="entry name" value="PIN"/>
    <property type="match status" value="1"/>
</dbReference>
<dbReference type="InterPro" id="IPR002716">
    <property type="entry name" value="PIN_dom"/>
</dbReference>
<dbReference type="CDD" id="cd09872">
    <property type="entry name" value="PIN_Sll0205-like"/>
    <property type="match status" value="1"/>
</dbReference>
<organism evidence="6 7">
    <name type="scientific">Nocardioides humi</name>
    <dbReference type="NCBI Taxonomy" id="449461"/>
    <lineage>
        <taxon>Bacteria</taxon>
        <taxon>Bacillati</taxon>
        <taxon>Actinomycetota</taxon>
        <taxon>Actinomycetes</taxon>
        <taxon>Propionibacteriales</taxon>
        <taxon>Nocardioidaceae</taxon>
        <taxon>Nocardioides</taxon>
    </lineage>
</organism>
<protein>
    <submittedName>
        <fullName evidence="6">Type II toxin-antitoxin system VapC family toxin</fullName>
    </submittedName>
</protein>
<reference evidence="6 7" key="1">
    <citation type="journal article" date="2019" name="Int. J. Syst. Evol. Microbiol.">
        <title>The Global Catalogue of Microorganisms (GCM) 10K type strain sequencing project: providing services to taxonomists for standard genome sequencing and annotation.</title>
        <authorList>
            <consortium name="The Broad Institute Genomics Platform"/>
            <consortium name="The Broad Institute Genome Sequencing Center for Infectious Disease"/>
            <person name="Wu L."/>
            <person name="Ma J."/>
        </authorList>
    </citation>
    <scope>NUCLEOTIDE SEQUENCE [LARGE SCALE GENOMIC DNA]</scope>
    <source>
        <strain evidence="6 7">JCM 14942</strain>
    </source>
</reference>
<feature type="domain" description="PIN" evidence="5">
    <location>
        <begin position="4"/>
        <end position="122"/>
    </location>
</feature>
<evidence type="ECO:0000313" key="7">
    <source>
        <dbReference type="Proteomes" id="UP001500842"/>
    </source>
</evidence>
<accession>A0ABN2AAD5</accession>
<dbReference type="Gene3D" id="3.40.50.1010">
    <property type="entry name" value="5'-nuclease"/>
    <property type="match status" value="1"/>
</dbReference>
<dbReference type="RefSeq" id="WP_141005360.1">
    <property type="nucleotide sequence ID" value="NZ_BAAAOR010000014.1"/>
</dbReference>
<dbReference type="InterPro" id="IPR029060">
    <property type="entry name" value="PIN-like_dom_sf"/>
</dbReference>
<gene>
    <name evidence="6" type="ORF">GCM10009788_18080</name>
</gene>
<evidence type="ECO:0000256" key="2">
    <source>
        <dbReference type="ARBA" id="ARBA00022723"/>
    </source>
</evidence>
<sequence length="131" mass="14599">MTLLLDTHVLLWAATDSPRLGHGVRVRLGSASERHVSAASAFEIATKTRLGKLPHGRSVLDGWARLLRNLQATELPLSVAHMSRAGGLLWEHRDPFDRMLVAQAQLEGLTLLTEDRAIREYDDVRTVWGAR</sequence>
<evidence type="ECO:0000259" key="5">
    <source>
        <dbReference type="Pfam" id="PF01850"/>
    </source>
</evidence>
<dbReference type="PANTHER" id="PTHR36173">
    <property type="entry name" value="RIBONUCLEASE VAPC16-RELATED"/>
    <property type="match status" value="1"/>
</dbReference>
<evidence type="ECO:0000256" key="3">
    <source>
        <dbReference type="ARBA" id="ARBA00022801"/>
    </source>
</evidence>
<proteinExistence type="predicted"/>